<protein>
    <recommendedName>
        <fullName evidence="2">DUF2423 domain-containing protein</fullName>
    </recommendedName>
</protein>
<dbReference type="Pfam" id="PF10338">
    <property type="entry name" value="YBL028C_N"/>
    <property type="match status" value="1"/>
</dbReference>
<sequence>MAKGLRASSTKSNRTALRSRVFEPVENARLERLHQKLLEVAQQPKPENPKKNEMELDAPEGSNDAASNDDDFPKDMDVDGATTATSSSSSKSKQKDRKAMRKAKKLRRTKPKNAIRFPVTRGKGATKPHSNARVSKR</sequence>
<feature type="compositionally biased region" description="Polar residues" evidence="1">
    <location>
        <begin position="7"/>
        <end position="16"/>
    </location>
</feature>
<accession>A0A9W4XM01</accession>
<dbReference type="OrthoDB" id="4087970at2759"/>
<reference evidence="3" key="1">
    <citation type="submission" date="2023-01" db="EMBL/GenBank/DDBJ databases">
        <authorList>
            <person name="Van Ghelder C."/>
            <person name="Rancurel C."/>
        </authorList>
    </citation>
    <scope>NUCLEOTIDE SEQUENCE</scope>
    <source>
        <strain evidence="3">CNCM I-4278</strain>
    </source>
</reference>
<feature type="compositionally biased region" description="Basic residues" evidence="1">
    <location>
        <begin position="92"/>
        <end position="113"/>
    </location>
</feature>
<dbReference type="PANTHER" id="PTHR28219:SF1">
    <property type="entry name" value="UPF0642 PROTEIN YBL028C"/>
    <property type="match status" value="1"/>
</dbReference>
<feature type="compositionally biased region" description="Basic and acidic residues" evidence="1">
    <location>
        <begin position="20"/>
        <end position="37"/>
    </location>
</feature>
<feature type="region of interest" description="Disordered" evidence="1">
    <location>
        <begin position="1"/>
        <end position="137"/>
    </location>
</feature>
<feature type="compositionally biased region" description="Low complexity" evidence="1">
    <location>
        <begin position="81"/>
        <end position="91"/>
    </location>
</feature>
<evidence type="ECO:0000259" key="2">
    <source>
        <dbReference type="Pfam" id="PF10338"/>
    </source>
</evidence>
<comment type="caution">
    <text evidence="3">The sequence shown here is derived from an EMBL/GenBank/DDBJ whole genome shotgun (WGS) entry which is preliminary data.</text>
</comment>
<evidence type="ECO:0000313" key="3">
    <source>
        <dbReference type="EMBL" id="CAI6333440.1"/>
    </source>
</evidence>
<organism evidence="3 4">
    <name type="scientific">Periconia digitata</name>
    <dbReference type="NCBI Taxonomy" id="1303443"/>
    <lineage>
        <taxon>Eukaryota</taxon>
        <taxon>Fungi</taxon>
        <taxon>Dikarya</taxon>
        <taxon>Ascomycota</taxon>
        <taxon>Pezizomycotina</taxon>
        <taxon>Dothideomycetes</taxon>
        <taxon>Pleosporomycetidae</taxon>
        <taxon>Pleosporales</taxon>
        <taxon>Massarineae</taxon>
        <taxon>Periconiaceae</taxon>
        <taxon>Periconia</taxon>
    </lineage>
</organism>
<dbReference type="EMBL" id="CAOQHR010000004">
    <property type="protein sequence ID" value="CAI6333440.1"/>
    <property type="molecule type" value="Genomic_DNA"/>
</dbReference>
<dbReference type="PANTHER" id="PTHR28219">
    <property type="entry name" value="UPF0642 PROTEIN YBL028C"/>
    <property type="match status" value="1"/>
</dbReference>
<gene>
    <name evidence="3" type="ORF">PDIGIT_LOCUS6478</name>
</gene>
<name>A0A9W4XM01_9PLEO</name>
<evidence type="ECO:0000313" key="4">
    <source>
        <dbReference type="Proteomes" id="UP001152607"/>
    </source>
</evidence>
<dbReference type="Proteomes" id="UP001152607">
    <property type="component" value="Unassembled WGS sequence"/>
</dbReference>
<feature type="domain" description="DUF2423" evidence="2">
    <location>
        <begin position="1"/>
        <end position="44"/>
    </location>
</feature>
<proteinExistence type="predicted"/>
<dbReference type="GO" id="GO:0030687">
    <property type="term" value="C:preribosome, large subunit precursor"/>
    <property type="evidence" value="ECO:0007669"/>
    <property type="project" value="TreeGrafter"/>
</dbReference>
<dbReference type="AlphaFoldDB" id="A0A9W4XM01"/>
<evidence type="ECO:0000256" key="1">
    <source>
        <dbReference type="SAM" id="MobiDB-lite"/>
    </source>
</evidence>
<dbReference type="InterPro" id="IPR019434">
    <property type="entry name" value="DUF2423"/>
</dbReference>
<feature type="compositionally biased region" description="Polar residues" evidence="1">
    <location>
        <begin position="128"/>
        <end position="137"/>
    </location>
</feature>
<keyword evidence="4" id="KW-1185">Reference proteome</keyword>